<accession>A0A399DQV4</accession>
<evidence type="ECO:0000313" key="2">
    <source>
        <dbReference type="Proteomes" id="UP000266089"/>
    </source>
</evidence>
<protein>
    <recommendedName>
        <fullName evidence="3">Integrase catalytic domain-containing protein</fullName>
    </recommendedName>
</protein>
<proteinExistence type="predicted"/>
<dbReference type="Proteomes" id="UP000266089">
    <property type="component" value="Unassembled WGS sequence"/>
</dbReference>
<sequence>METAFICDYDKTLIQGELEGYLEHYNLHRPHMALGGLAPVEYLAKLQEVSVPLESQMY</sequence>
<reference evidence="1 2" key="1">
    <citation type="submission" date="2018-08" db="EMBL/GenBank/DDBJ databases">
        <title>Meiothermus cateniformans JCM 15151 genome sequencing project.</title>
        <authorList>
            <person name="Da Costa M.S."/>
            <person name="Albuquerque L."/>
            <person name="Raposo P."/>
            <person name="Froufe H.J.C."/>
            <person name="Barroso C.S."/>
            <person name="Egas C."/>
        </authorList>
    </citation>
    <scope>NUCLEOTIDE SEQUENCE [LARGE SCALE GENOMIC DNA]</scope>
    <source>
        <strain evidence="1 2">JCM 15151</strain>
    </source>
</reference>
<dbReference type="EMBL" id="QWKX01000161">
    <property type="protein sequence ID" value="RIH74119.1"/>
    <property type="molecule type" value="Genomic_DNA"/>
</dbReference>
<evidence type="ECO:0000313" key="1">
    <source>
        <dbReference type="EMBL" id="RIH74119.1"/>
    </source>
</evidence>
<gene>
    <name evidence="1" type="ORF">Mcate_02840</name>
</gene>
<organism evidence="1 2">
    <name type="scientific">Meiothermus taiwanensis</name>
    <dbReference type="NCBI Taxonomy" id="172827"/>
    <lineage>
        <taxon>Bacteria</taxon>
        <taxon>Thermotogati</taxon>
        <taxon>Deinococcota</taxon>
        <taxon>Deinococci</taxon>
        <taxon>Thermales</taxon>
        <taxon>Thermaceae</taxon>
        <taxon>Meiothermus</taxon>
    </lineage>
</organism>
<comment type="caution">
    <text evidence="1">The sequence shown here is derived from an EMBL/GenBank/DDBJ whole genome shotgun (WGS) entry which is preliminary data.</text>
</comment>
<evidence type="ECO:0008006" key="3">
    <source>
        <dbReference type="Google" id="ProtNLM"/>
    </source>
</evidence>
<dbReference type="AlphaFoldDB" id="A0A399DQV4"/>
<name>A0A399DQV4_9DEIN</name>